<dbReference type="Proteomes" id="UP000245762">
    <property type="component" value="Unassembled WGS sequence"/>
</dbReference>
<reference evidence="3 4" key="1">
    <citation type="submission" date="2018-05" db="EMBL/GenBank/DDBJ databases">
        <title>Complete genome sequence of Flagellimonas aquimarina ECD12 isolated from seaweed Ecklonia cava.</title>
        <authorList>
            <person name="Choi S."/>
            <person name="Seong C."/>
        </authorList>
    </citation>
    <scope>NUCLEOTIDE SEQUENCE [LARGE SCALE GENOMIC DNA]</scope>
    <source>
        <strain evidence="3 4">ECD12</strain>
    </source>
</reference>
<keyword evidence="4" id="KW-1185">Reference proteome</keyword>
<protein>
    <submittedName>
        <fullName evidence="3">6-phosphogluconolactonase</fullName>
    </submittedName>
</protein>
<dbReference type="InterPro" id="IPR011048">
    <property type="entry name" value="Haem_d1_sf"/>
</dbReference>
<evidence type="ECO:0000313" key="3">
    <source>
        <dbReference type="EMBL" id="PWL39720.1"/>
    </source>
</evidence>
<proteinExistence type="inferred from homology"/>
<dbReference type="RefSeq" id="WP_109659864.1">
    <property type="nucleotide sequence ID" value="NZ_QGEG01000001.1"/>
</dbReference>
<dbReference type="InterPro" id="IPR015943">
    <property type="entry name" value="WD40/YVTN_repeat-like_dom_sf"/>
</dbReference>
<keyword evidence="2" id="KW-0119">Carbohydrate metabolism</keyword>
<dbReference type="PANTHER" id="PTHR30344">
    <property type="entry name" value="6-PHOSPHOGLUCONOLACTONASE-RELATED"/>
    <property type="match status" value="1"/>
</dbReference>
<keyword evidence="2" id="KW-0313">Glucose metabolism</keyword>
<dbReference type="SUPFAM" id="SSF51004">
    <property type="entry name" value="C-terminal (heme d1) domain of cytochrome cd1-nitrite reductase"/>
    <property type="match status" value="1"/>
</dbReference>
<name>A0A316LI22_9FLAO</name>
<sequence length="368" mass="40423">MKFSYIVFSISLLILMGCSEKKQVTKTLPLFVGTYTDGESEGIYRFTFNSNSGTLEEKSLAAVLPNPSFLKISKNRTNLYAVQETANFDSLGGGVTAFKLKDGLLELQNSMGTGGAHPCHVSLSNYGYLAVSNYTGGNVSIFGLEDGGALKSDPQIIDHKMLDTVKTAHAHMAKFSVEGLFVSDLGLDAIKRYQNQNGQFKTANQASLDLPDGAGPRHFVFGKKNEFLYIINELNSTIGVFQKNKDGKYSEIESKSTLDASFKGESFCADIHLSSDGKYLYGSNRGENSIVIFKVDQTTGKLQLVGRESVRGNWPRNFTIDPSGNFILIANQRSNNITVFKRNTENGTLQFLNETELPSPVCLEFLND</sequence>
<comment type="similarity">
    <text evidence="1">Belongs to the cycloisomerase 2 family.</text>
</comment>
<dbReference type="InterPro" id="IPR050282">
    <property type="entry name" value="Cycloisomerase_2"/>
</dbReference>
<dbReference type="PROSITE" id="PS51257">
    <property type="entry name" value="PROKAR_LIPOPROTEIN"/>
    <property type="match status" value="1"/>
</dbReference>
<organism evidence="3 4">
    <name type="scientific">Flagellimonas aquimarina</name>
    <dbReference type="NCBI Taxonomy" id="2201895"/>
    <lineage>
        <taxon>Bacteria</taxon>
        <taxon>Pseudomonadati</taxon>
        <taxon>Bacteroidota</taxon>
        <taxon>Flavobacteriia</taxon>
        <taxon>Flavobacteriales</taxon>
        <taxon>Flavobacteriaceae</taxon>
        <taxon>Flagellimonas</taxon>
    </lineage>
</organism>
<dbReference type="AlphaFoldDB" id="A0A316LI22"/>
<dbReference type="PANTHER" id="PTHR30344:SF1">
    <property type="entry name" value="6-PHOSPHOGLUCONOLACTONASE"/>
    <property type="match status" value="1"/>
</dbReference>
<evidence type="ECO:0000256" key="1">
    <source>
        <dbReference type="ARBA" id="ARBA00005564"/>
    </source>
</evidence>
<dbReference type="Gene3D" id="2.130.10.10">
    <property type="entry name" value="YVTN repeat-like/Quinoprotein amine dehydrogenase"/>
    <property type="match status" value="1"/>
</dbReference>
<evidence type="ECO:0000313" key="4">
    <source>
        <dbReference type="Proteomes" id="UP000245762"/>
    </source>
</evidence>
<dbReference type="Pfam" id="PF10282">
    <property type="entry name" value="Lactonase"/>
    <property type="match status" value="1"/>
</dbReference>
<gene>
    <name evidence="3" type="ORF">DKG77_02510</name>
</gene>
<dbReference type="GO" id="GO:0017057">
    <property type="term" value="F:6-phosphogluconolactonase activity"/>
    <property type="evidence" value="ECO:0007669"/>
    <property type="project" value="TreeGrafter"/>
</dbReference>
<dbReference type="EMBL" id="QGEG01000001">
    <property type="protein sequence ID" value="PWL39720.1"/>
    <property type="molecule type" value="Genomic_DNA"/>
</dbReference>
<evidence type="ECO:0000256" key="2">
    <source>
        <dbReference type="ARBA" id="ARBA00022526"/>
    </source>
</evidence>
<dbReference type="GO" id="GO:0006006">
    <property type="term" value="P:glucose metabolic process"/>
    <property type="evidence" value="ECO:0007669"/>
    <property type="project" value="UniProtKB-KW"/>
</dbReference>
<comment type="caution">
    <text evidence="3">The sequence shown here is derived from an EMBL/GenBank/DDBJ whole genome shotgun (WGS) entry which is preliminary data.</text>
</comment>
<dbReference type="OrthoDB" id="9790815at2"/>
<accession>A0A316LI22</accession>
<dbReference type="InterPro" id="IPR019405">
    <property type="entry name" value="Lactonase_7-beta_prop"/>
</dbReference>